<evidence type="ECO:0000259" key="3">
    <source>
        <dbReference type="Pfam" id="PF06110"/>
    </source>
</evidence>
<proteinExistence type="inferred from homology"/>
<dbReference type="GO" id="GO:0047134">
    <property type="term" value="F:protein-disulfide reductase [NAD(P)H] activity"/>
    <property type="evidence" value="ECO:0007669"/>
    <property type="project" value="InterPro"/>
</dbReference>
<feature type="domain" description="Thioredoxin" evidence="3">
    <location>
        <begin position="26"/>
        <end position="130"/>
    </location>
</feature>
<dbReference type="InterPro" id="IPR036249">
    <property type="entry name" value="Thioredoxin-like_sf"/>
</dbReference>
<dbReference type="AlphaFoldDB" id="A0A146L7L3"/>
<dbReference type="Gene3D" id="3.40.30.10">
    <property type="entry name" value="Glutaredoxin"/>
    <property type="match status" value="1"/>
</dbReference>
<reference evidence="4" key="1">
    <citation type="journal article" date="2016" name="Gigascience">
        <title>De novo construction of an expanded transcriptome assembly for the western tarnished plant bug, Lygus hesperus.</title>
        <authorList>
            <person name="Tassone E.E."/>
            <person name="Geib S.M."/>
            <person name="Hall B."/>
            <person name="Fabrick J.A."/>
            <person name="Brent C.S."/>
            <person name="Hull J.J."/>
        </authorList>
    </citation>
    <scope>NUCLEOTIDE SEQUENCE</scope>
</reference>
<evidence type="ECO:0000256" key="2">
    <source>
        <dbReference type="ARBA" id="ARBA00016949"/>
    </source>
</evidence>
<name>A0A146L7L3_LYGHE</name>
<accession>A0A146L7L3</accession>
<dbReference type="InterPro" id="IPR010357">
    <property type="entry name" value="TXNDC17_dom"/>
</dbReference>
<sequence length="147" mass="17273">TYIHRTDTEMEEVYTYTSGEDDKNIDAYMKQLQQKVGSKRLYLLAFAAEDAHTKEPWCPDCAQLEPTMESVLRENEEIAQSVVCVVAPLKREVYRRPDHPYRVHKDLQLYSIPTLYRYRVESGGFDEERIVFDGSNQRDDIVSYLQK</sequence>
<evidence type="ECO:0000313" key="4">
    <source>
        <dbReference type="EMBL" id="JAQ04353.1"/>
    </source>
</evidence>
<dbReference type="InterPro" id="IPR045108">
    <property type="entry name" value="TXNDC17-like"/>
</dbReference>
<feature type="non-terminal residue" evidence="4">
    <location>
        <position position="1"/>
    </location>
</feature>
<dbReference type="SUPFAM" id="SSF52833">
    <property type="entry name" value="Thioredoxin-like"/>
    <property type="match status" value="1"/>
</dbReference>
<gene>
    <name evidence="4" type="primary">At5g42850_1</name>
    <name evidence="4" type="ORF">g.32016</name>
</gene>
<protein>
    <recommendedName>
        <fullName evidence="2">Thioredoxin domain-containing protein 17</fullName>
    </recommendedName>
</protein>
<dbReference type="Pfam" id="PF06110">
    <property type="entry name" value="TXD17-like_Trx"/>
    <property type="match status" value="1"/>
</dbReference>
<dbReference type="GO" id="GO:0005829">
    <property type="term" value="C:cytosol"/>
    <property type="evidence" value="ECO:0007669"/>
    <property type="project" value="TreeGrafter"/>
</dbReference>
<comment type="similarity">
    <text evidence="1">Belongs to the thioredoxin family.</text>
</comment>
<dbReference type="PANTHER" id="PTHR12452">
    <property type="entry name" value="42-9-9 PROTEIN-RELATED"/>
    <property type="match status" value="1"/>
</dbReference>
<dbReference type="EMBL" id="GDHC01014276">
    <property type="protein sequence ID" value="JAQ04353.1"/>
    <property type="molecule type" value="Transcribed_RNA"/>
</dbReference>
<organism evidence="4">
    <name type="scientific">Lygus hesperus</name>
    <name type="common">Western plant bug</name>
    <dbReference type="NCBI Taxonomy" id="30085"/>
    <lineage>
        <taxon>Eukaryota</taxon>
        <taxon>Metazoa</taxon>
        <taxon>Ecdysozoa</taxon>
        <taxon>Arthropoda</taxon>
        <taxon>Hexapoda</taxon>
        <taxon>Insecta</taxon>
        <taxon>Pterygota</taxon>
        <taxon>Neoptera</taxon>
        <taxon>Paraneoptera</taxon>
        <taxon>Hemiptera</taxon>
        <taxon>Heteroptera</taxon>
        <taxon>Panheteroptera</taxon>
        <taxon>Cimicomorpha</taxon>
        <taxon>Miridae</taxon>
        <taxon>Mirini</taxon>
        <taxon>Lygus</taxon>
    </lineage>
</organism>
<evidence type="ECO:0000256" key="1">
    <source>
        <dbReference type="ARBA" id="ARBA00008987"/>
    </source>
</evidence>
<dbReference type="PANTHER" id="PTHR12452:SF0">
    <property type="entry name" value="THIOREDOXIN DOMAIN-CONTAINING PROTEIN 17"/>
    <property type="match status" value="1"/>
</dbReference>